<evidence type="ECO:0000313" key="1">
    <source>
        <dbReference type="EMBL" id="KAF2228913.1"/>
    </source>
</evidence>
<evidence type="ECO:0000313" key="2">
    <source>
        <dbReference type="Proteomes" id="UP000800092"/>
    </source>
</evidence>
<proteinExistence type="predicted"/>
<dbReference type="EMBL" id="ML991884">
    <property type="protein sequence ID" value="KAF2228913.1"/>
    <property type="molecule type" value="Genomic_DNA"/>
</dbReference>
<name>A0A6A6GUE2_VIRVR</name>
<organism evidence="1 2">
    <name type="scientific">Viridothelium virens</name>
    <name type="common">Speckled blister lichen</name>
    <name type="synonym">Trypethelium virens</name>
    <dbReference type="NCBI Taxonomy" id="1048519"/>
    <lineage>
        <taxon>Eukaryota</taxon>
        <taxon>Fungi</taxon>
        <taxon>Dikarya</taxon>
        <taxon>Ascomycota</taxon>
        <taxon>Pezizomycotina</taxon>
        <taxon>Dothideomycetes</taxon>
        <taxon>Dothideomycetes incertae sedis</taxon>
        <taxon>Trypetheliales</taxon>
        <taxon>Trypetheliaceae</taxon>
        <taxon>Viridothelium</taxon>
    </lineage>
</organism>
<protein>
    <submittedName>
        <fullName evidence="1">Uncharacterized protein</fullName>
    </submittedName>
</protein>
<reference evidence="1" key="1">
    <citation type="journal article" date="2020" name="Stud. Mycol.">
        <title>101 Dothideomycetes genomes: a test case for predicting lifestyles and emergence of pathogens.</title>
        <authorList>
            <person name="Haridas S."/>
            <person name="Albert R."/>
            <person name="Binder M."/>
            <person name="Bloem J."/>
            <person name="Labutti K."/>
            <person name="Salamov A."/>
            <person name="Andreopoulos B."/>
            <person name="Baker S."/>
            <person name="Barry K."/>
            <person name="Bills G."/>
            <person name="Bluhm B."/>
            <person name="Cannon C."/>
            <person name="Castanera R."/>
            <person name="Culley D."/>
            <person name="Daum C."/>
            <person name="Ezra D."/>
            <person name="Gonzalez J."/>
            <person name="Henrissat B."/>
            <person name="Kuo A."/>
            <person name="Liang C."/>
            <person name="Lipzen A."/>
            <person name="Lutzoni F."/>
            <person name="Magnuson J."/>
            <person name="Mondo S."/>
            <person name="Nolan M."/>
            <person name="Ohm R."/>
            <person name="Pangilinan J."/>
            <person name="Park H.-J."/>
            <person name="Ramirez L."/>
            <person name="Alfaro M."/>
            <person name="Sun H."/>
            <person name="Tritt A."/>
            <person name="Yoshinaga Y."/>
            <person name="Zwiers L.-H."/>
            <person name="Turgeon B."/>
            <person name="Goodwin S."/>
            <person name="Spatafora J."/>
            <person name="Crous P."/>
            <person name="Grigoriev I."/>
        </authorList>
    </citation>
    <scope>NUCLEOTIDE SEQUENCE</scope>
    <source>
        <strain evidence="1">Tuck. ex Michener</strain>
    </source>
</reference>
<dbReference type="AlphaFoldDB" id="A0A6A6GUE2"/>
<sequence>MRLMWRGWRCVSDILKYLYLPSFRLQLFRLDKSVDLYFPGTDCRAAPCRGGSKPIRDHGQIALRIYIYRSACKRKAFGGESGLVLRQTRQANNGIQGGRDNNTAAATIGLAYLVLPCDAKQWNLLRYLTTVHAKALSGGQNVFSQATVSNTITRTTKQEILTYLY</sequence>
<keyword evidence="2" id="KW-1185">Reference proteome</keyword>
<accession>A0A6A6GUE2</accession>
<dbReference type="Proteomes" id="UP000800092">
    <property type="component" value="Unassembled WGS sequence"/>
</dbReference>
<gene>
    <name evidence="1" type="ORF">EV356DRAFT_34650</name>
</gene>